<dbReference type="InterPro" id="IPR007163">
    <property type="entry name" value="VCA0040-like"/>
</dbReference>
<keyword evidence="1" id="KW-0472">Membrane</keyword>
<dbReference type="PANTHER" id="PTHR37308:SF1">
    <property type="entry name" value="POLYPRENYL-PHOSPHATE TRANSPORTER"/>
    <property type="match status" value="1"/>
</dbReference>
<evidence type="ECO:0000313" key="2">
    <source>
        <dbReference type="EMBL" id="HIT41897.1"/>
    </source>
</evidence>
<reference evidence="2" key="2">
    <citation type="journal article" date="2021" name="PeerJ">
        <title>Extensive microbial diversity within the chicken gut microbiome revealed by metagenomics and culture.</title>
        <authorList>
            <person name="Gilroy R."/>
            <person name="Ravi A."/>
            <person name="Getino M."/>
            <person name="Pursley I."/>
            <person name="Horton D.L."/>
            <person name="Alikhan N.F."/>
            <person name="Baker D."/>
            <person name="Gharbi K."/>
            <person name="Hall N."/>
            <person name="Watson M."/>
            <person name="Adriaenssens E.M."/>
            <person name="Foster-Nyarko E."/>
            <person name="Jarju S."/>
            <person name="Secka A."/>
            <person name="Antonio M."/>
            <person name="Oren A."/>
            <person name="Chaudhuri R.R."/>
            <person name="La Ragione R."/>
            <person name="Hildebrand F."/>
            <person name="Pallen M.J."/>
        </authorList>
    </citation>
    <scope>NUCLEOTIDE SEQUENCE</scope>
    <source>
        <strain evidence="2">CHK123-3438</strain>
    </source>
</reference>
<feature type="transmembrane region" description="Helical" evidence="1">
    <location>
        <begin position="149"/>
        <end position="182"/>
    </location>
</feature>
<comment type="caution">
    <text evidence="2">The sequence shown here is derived from an EMBL/GenBank/DDBJ whole genome shotgun (WGS) entry which is preliminary data.</text>
</comment>
<keyword evidence="1" id="KW-0812">Transmembrane</keyword>
<feature type="transmembrane region" description="Helical" evidence="1">
    <location>
        <begin position="221"/>
        <end position="238"/>
    </location>
</feature>
<keyword evidence="1" id="KW-1133">Transmembrane helix</keyword>
<feature type="transmembrane region" description="Helical" evidence="1">
    <location>
        <begin position="59"/>
        <end position="80"/>
    </location>
</feature>
<reference evidence="2" key="1">
    <citation type="submission" date="2020-10" db="EMBL/GenBank/DDBJ databases">
        <authorList>
            <person name="Gilroy R."/>
        </authorList>
    </citation>
    <scope>NUCLEOTIDE SEQUENCE</scope>
    <source>
        <strain evidence="2">CHK123-3438</strain>
    </source>
</reference>
<feature type="transmembrane region" description="Helical" evidence="1">
    <location>
        <begin position="119"/>
        <end position="137"/>
    </location>
</feature>
<proteinExistence type="predicted"/>
<accession>A0A9D1GIR5</accession>
<feature type="transmembrane region" description="Helical" evidence="1">
    <location>
        <begin position="86"/>
        <end position="107"/>
    </location>
</feature>
<feature type="transmembrane region" description="Helical" evidence="1">
    <location>
        <begin position="15"/>
        <end position="38"/>
    </location>
</feature>
<sequence length="273" mass="29252">MNNWLESLKVILKGAWIGGTMMIPGVSGGTMAIIMGIYDHLLSAVNSLLTNKEKRVESLIFLIKFCIGGGLGILLVARPFSLLLEMFPMPVTWFFLGAVAGGIPMIYKKSGQRLLSFKGIAYVAAGMLVLLVFTFAQNRLTASGGGQITGFAGLFVAGVISSAALILPGISVSYFLLILGLYEPILAAIQTLDILYLLPLGLGVIIGIFAISGILEAWMKRYPACAYLMILGFVLVSLEEINPGIPTGIEIPICIVTCVAGFAFLYWMSTKED</sequence>
<dbReference type="AlphaFoldDB" id="A0A9D1GIR5"/>
<organism evidence="2 3">
    <name type="scientific">Candidatus Caccovicinus merdipullorum</name>
    <dbReference type="NCBI Taxonomy" id="2840724"/>
    <lineage>
        <taxon>Bacteria</taxon>
        <taxon>Bacillati</taxon>
        <taxon>Bacillota</taxon>
        <taxon>Clostridia</taxon>
        <taxon>Eubacteriales</taxon>
        <taxon>Candidatus Caccovicinus</taxon>
    </lineage>
</organism>
<dbReference type="Pfam" id="PF04018">
    <property type="entry name" value="VCA0040-like"/>
    <property type="match status" value="1"/>
</dbReference>
<gene>
    <name evidence="2" type="ORF">IAB60_07370</name>
</gene>
<dbReference type="Proteomes" id="UP000886860">
    <property type="component" value="Unassembled WGS sequence"/>
</dbReference>
<feature type="transmembrane region" description="Helical" evidence="1">
    <location>
        <begin position="250"/>
        <end position="268"/>
    </location>
</feature>
<dbReference type="EMBL" id="DVKS01000126">
    <property type="protein sequence ID" value="HIT41897.1"/>
    <property type="molecule type" value="Genomic_DNA"/>
</dbReference>
<dbReference type="PANTHER" id="PTHR37308">
    <property type="entry name" value="INTEGRAL MEMBRANE PROTEIN"/>
    <property type="match status" value="1"/>
</dbReference>
<protein>
    <submittedName>
        <fullName evidence="2">DUF368 domain-containing protein</fullName>
    </submittedName>
</protein>
<feature type="transmembrane region" description="Helical" evidence="1">
    <location>
        <begin position="194"/>
        <end position="215"/>
    </location>
</feature>
<name>A0A9D1GIR5_9FIRM</name>
<evidence type="ECO:0000313" key="3">
    <source>
        <dbReference type="Proteomes" id="UP000886860"/>
    </source>
</evidence>
<evidence type="ECO:0000256" key="1">
    <source>
        <dbReference type="SAM" id="Phobius"/>
    </source>
</evidence>